<feature type="signal peptide" evidence="2">
    <location>
        <begin position="1"/>
        <end position="20"/>
    </location>
</feature>
<keyword evidence="2" id="KW-0732">Signal</keyword>
<dbReference type="InterPro" id="IPR005493">
    <property type="entry name" value="RraA/RraA-like"/>
</dbReference>
<feature type="chain" id="PRO_5012703117" evidence="2">
    <location>
        <begin position="21"/>
        <end position="317"/>
    </location>
</feature>
<evidence type="ECO:0000256" key="2">
    <source>
        <dbReference type="SAM" id="SignalP"/>
    </source>
</evidence>
<proteinExistence type="predicted"/>
<keyword evidence="1" id="KW-0460">Magnesium</keyword>
<dbReference type="EMBL" id="FQYU01000003">
    <property type="protein sequence ID" value="SHJ26986.1"/>
    <property type="molecule type" value="Genomic_DNA"/>
</dbReference>
<dbReference type="Pfam" id="PF03737">
    <property type="entry name" value="RraA-like"/>
    <property type="match status" value="1"/>
</dbReference>
<dbReference type="RefSeq" id="WP_072993485.1">
    <property type="nucleotide sequence ID" value="NZ_FQYU01000003.1"/>
</dbReference>
<dbReference type="AlphaFoldDB" id="A0A1M6HXM1"/>
<feature type="binding site" evidence="1">
    <location>
        <position position="178"/>
    </location>
    <ligand>
        <name>Mg(2+)</name>
        <dbReference type="ChEBI" id="CHEBI:18420"/>
    </ligand>
</feature>
<dbReference type="Gene3D" id="3.50.30.40">
    <property type="entry name" value="Ribonuclease E inhibitor RraA/RraA-like"/>
    <property type="match status" value="1"/>
</dbReference>
<dbReference type="Proteomes" id="UP000184543">
    <property type="component" value="Unassembled WGS sequence"/>
</dbReference>
<evidence type="ECO:0000313" key="3">
    <source>
        <dbReference type="EMBL" id="SHJ26986.1"/>
    </source>
</evidence>
<keyword evidence="4" id="KW-1185">Reference proteome</keyword>
<dbReference type="GO" id="GO:0046872">
    <property type="term" value="F:metal ion binding"/>
    <property type="evidence" value="ECO:0007669"/>
    <property type="project" value="UniProtKB-KW"/>
</dbReference>
<organism evidence="3 4">
    <name type="scientific">Pseudozobellia thermophila</name>
    <dbReference type="NCBI Taxonomy" id="192903"/>
    <lineage>
        <taxon>Bacteria</taxon>
        <taxon>Pseudomonadati</taxon>
        <taxon>Bacteroidota</taxon>
        <taxon>Flavobacteriia</taxon>
        <taxon>Flavobacteriales</taxon>
        <taxon>Flavobacteriaceae</taxon>
        <taxon>Pseudozobellia</taxon>
    </lineage>
</organism>
<dbReference type="CDD" id="cd16841">
    <property type="entry name" value="RraA_family"/>
    <property type="match status" value="1"/>
</dbReference>
<sequence length="317" mass="35421">MKLHSKLAVLLAFMLGFALAATAQQITKEELIFLTPEWKGERFGDGRPKVPGSILERMKGVTLEEAWAVLKGENFKYQYAENWQTINPDSVLVGRAVTAVFVPGRPDIHRVIDERGHKEDGRVKSQNAWTIDLLQKGDVYVVDQFGAHVDGPTIGDNLGNSIYAKTGNGIVYDGAIRDIDGLKEIGGFTSFFRSYHPSHHLNDPNGALNTTLVGINTPTRIGMATVMPGDVVLGRDGGVIFIPPHLAEKVVKTSEIVRLRDMFGHQRLREQKYTPGQIDSRWSDEIEKDFSEWLNAHIDALPVPKEQIKELLKTRTW</sequence>
<protein>
    <submittedName>
        <fullName evidence="3">Regulator of RNase E activity RraA</fullName>
    </submittedName>
</protein>
<reference evidence="4" key="1">
    <citation type="submission" date="2016-11" db="EMBL/GenBank/DDBJ databases">
        <authorList>
            <person name="Varghese N."/>
            <person name="Submissions S."/>
        </authorList>
    </citation>
    <scope>NUCLEOTIDE SEQUENCE [LARGE SCALE GENOMIC DNA]</scope>
    <source>
        <strain evidence="4">DSM 19858</strain>
    </source>
</reference>
<dbReference type="STRING" id="192903.SAMN04488513_103232"/>
<feature type="binding site" evidence="1">
    <location>
        <begin position="155"/>
        <end position="158"/>
    </location>
    <ligand>
        <name>substrate</name>
    </ligand>
</feature>
<feature type="binding site" evidence="1">
    <location>
        <position position="177"/>
    </location>
    <ligand>
        <name>substrate</name>
    </ligand>
</feature>
<name>A0A1M6HXM1_9FLAO</name>
<dbReference type="OrthoDB" id="9784786at2"/>
<evidence type="ECO:0000313" key="4">
    <source>
        <dbReference type="Proteomes" id="UP000184543"/>
    </source>
</evidence>
<dbReference type="SUPFAM" id="SSF89562">
    <property type="entry name" value="RraA-like"/>
    <property type="match status" value="1"/>
</dbReference>
<accession>A0A1M6HXM1</accession>
<evidence type="ECO:0000256" key="1">
    <source>
        <dbReference type="PIRSR" id="PIRSR605493-1"/>
    </source>
</evidence>
<comment type="cofactor">
    <cofactor evidence="1">
        <name>Mg(2+)</name>
        <dbReference type="ChEBI" id="CHEBI:18420"/>
    </cofactor>
</comment>
<gene>
    <name evidence="3" type="ORF">SAMN04488513_103232</name>
</gene>
<keyword evidence="1" id="KW-0479">Metal-binding</keyword>
<dbReference type="InterPro" id="IPR036704">
    <property type="entry name" value="RraA/RraA-like_sf"/>
</dbReference>